<keyword evidence="6" id="KW-0675">Receptor</keyword>
<evidence type="ECO:0000259" key="3">
    <source>
        <dbReference type="Pfam" id="PF01108"/>
    </source>
</evidence>
<keyword evidence="2" id="KW-1133">Transmembrane helix</keyword>
<feature type="compositionally biased region" description="Low complexity" evidence="1">
    <location>
        <begin position="478"/>
        <end position="487"/>
    </location>
</feature>
<name>A0ABM1ATY1_MICOH</name>
<feature type="compositionally biased region" description="Basic and acidic residues" evidence="1">
    <location>
        <begin position="449"/>
        <end position="458"/>
    </location>
</feature>
<keyword evidence="2" id="KW-0472">Membrane</keyword>
<proteinExistence type="predicted"/>
<organism evidence="5 6">
    <name type="scientific">Microtus ochrogaster</name>
    <name type="common">Prairie vole</name>
    <dbReference type="NCBI Taxonomy" id="79684"/>
    <lineage>
        <taxon>Eukaryota</taxon>
        <taxon>Metazoa</taxon>
        <taxon>Chordata</taxon>
        <taxon>Craniata</taxon>
        <taxon>Vertebrata</taxon>
        <taxon>Euteleostomi</taxon>
        <taxon>Mammalia</taxon>
        <taxon>Eutheria</taxon>
        <taxon>Euarchontoglires</taxon>
        <taxon>Glires</taxon>
        <taxon>Rodentia</taxon>
        <taxon>Myomorpha</taxon>
        <taxon>Muroidea</taxon>
        <taxon>Cricetidae</taxon>
        <taxon>Arvicolinae</taxon>
        <taxon>Microtus</taxon>
    </lineage>
</organism>
<dbReference type="SUPFAM" id="SSF49265">
    <property type="entry name" value="Fibronectin type III"/>
    <property type="match status" value="4"/>
</dbReference>
<keyword evidence="5" id="KW-1185">Reference proteome</keyword>
<feature type="domain" description="Fibronectin type-III" evidence="3">
    <location>
        <begin position="165"/>
        <end position="258"/>
    </location>
</feature>
<reference evidence="6" key="1">
    <citation type="submission" date="2025-08" db="UniProtKB">
        <authorList>
            <consortium name="RefSeq"/>
        </authorList>
    </citation>
    <scope>IDENTIFICATION</scope>
</reference>
<dbReference type="Pfam" id="PF09294">
    <property type="entry name" value="Interfer-bind"/>
    <property type="match status" value="2"/>
</dbReference>
<dbReference type="PANTHER" id="PTHR20859">
    <property type="entry name" value="INTERFERON/INTERLEUKIN RECEPTOR"/>
    <property type="match status" value="1"/>
</dbReference>
<feature type="domain" description="Interferon/interleukin receptor" evidence="4">
    <location>
        <begin position="59"/>
        <end position="156"/>
    </location>
</feature>
<dbReference type="RefSeq" id="XP_013208230.1">
    <property type="nucleotide sequence ID" value="XM_013352776.2"/>
</dbReference>
<dbReference type="Gene3D" id="2.60.40.10">
    <property type="entry name" value="Immunoglobulins"/>
    <property type="match status" value="4"/>
</dbReference>
<dbReference type="InterPro" id="IPR003961">
    <property type="entry name" value="FN3_dom"/>
</dbReference>
<evidence type="ECO:0000256" key="2">
    <source>
        <dbReference type="SAM" id="Phobius"/>
    </source>
</evidence>
<feature type="transmembrane region" description="Helical" evidence="2">
    <location>
        <begin position="370"/>
        <end position="389"/>
    </location>
</feature>
<evidence type="ECO:0000256" key="1">
    <source>
        <dbReference type="SAM" id="MobiDB-lite"/>
    </source>
</evidence>
<dbReference type="InterPro" id="IPR036116">
    <property type="entry name" value="FN3_sf"/>
</dbReference>
<dbReference type="GeneID" id="101993477"/>
<evidence type="ECO:0000259" key="4">
    <source>
        <dbReference type="Pfam" id="PF09294"/>
    </source>
</evidence>
<dbReference type="InterPro" id="IPR013783">
    <property type="entry name" value="Ig-like_fold"/>
</dbReference>
<keyword evidence="2" id="KW-0812">Transmembrane</keyword>
<dbReference type="InterPro" id="IPR015373">
    <property type="entry name" value="Interferon/interleukin_rcp_dom"/>
</dbReference>
<gene>
    <name evidence="6" type="primary">Ifnar1</name>
</gene>
<dbReference type="InterPro" id="IPR050650">
    <property type="entry name" value="Type-II_Cytokine-TF_Rcpt"/>
</dbReference>
<evidence type="ECO:0000313" key="5">
    <source>
        <dbReference type="Proteomes" id="UP000694915"/>
    </source>
</evidence>
<sequence length="487" mass="55100">MENWLKMPKCQHITGTKCEFSLRAADIFTYTKFRVRAEKGKRTSSWNEVERFIPFQRAHIGPPGVRLEAEDKAIVVHISQPGEGGKMWAAETYNFKYQIVFWQKSSGVTQNVTTKYCIEKILKLSPETTYCLKVEAIHLSLGKQSNFSEVQCINTTSKRELLTLETNRLPVPENLEVDAQGESYVLSWDYASRNVSFRAEWLPRYLKSVPEGCSGPWRPVPACANVQTPRCVFPQNTTHTNTFFLRVQASCGNNTSFWSEEKLIDSQEYTVIRPPTVVITFTGESLLVNVSCQDSSSKCQGLTYEINFWEISSNTKRKVMQSSPEFTIMNLPPLTVYCVEARVYPFASQHRSSNFSNRVCEKTRAGNSPVIWAVTGLGILFFCALVFYAGKSILKDLSHVFSSPKPPPSIHELFSEPPSKNLLLLTPEEHTERCFIIESANLVTVAEENHAPEEDHRKYSFQTSQDSGNYSNEEEGTGSESSQGLRP</sequence>
<protein>
    <submittedName>
        <fullName evidence="6">Interferon alpha/beta receptor 1 isoform X1</fullName>
    </submittedName>
</protein>
<dbReference type="Proteomes" id="UP000694915">
    <property type="component" value="Chromosome 2"/>
</dbReference>
<dbReference type="PANTHER" id="PTHR20859:SF54">
    <property type="entry name" value="INTERFERON ALPHA_BETA RECEPTOR 1"/>
    <property type="match status" value="1"/>
</dbReference>
<feature type="domain" description="Interferon/interleukin receptor" evidence="4">
    <location>
        <begin position="270"/>
        <end position="363"/>
    </location>
</feature>
<evidence type="ECO:0000313" key="6">
    <source>
        <dbReference type="RefSeq" id="XP_013208230.1"/>
    </source>
</evidence>
<dbReference type="Pfam" id="PF01108">
    <property type="entry name" value="Tissue_fac"/>
    <property type="match status" value="1"/>
</dbReference>
<accession>A0ABM1ATY1</accession>
<feature type="region of interest" description="Disordered" evidence="1">
    <location>
        <begin position="449"/>
        <end position="487"/>
    </location>
</feature>